<dbReference type="GO" id="GO:0046872">
    <property type="term" value="F:metal ion binding"/>
    <property type="evidence" value="ECO:0007669"/>
    <property type="project" value="UniProtKB-KW"/>
</dbReference>
<dbReference type="PANTHER" id="PTHR11905">
    <property type="entry name" value="ADAM A DISINTEGRIN AND METALLOPROTEASE DOMAIN"/>
    <property type="match status" value="1"/>
</dbReference>
<dbReference type="STRING" id="623744.A0A553QJG1"/>
<feature type="compositionally biased region" description="Polar residues" evidence="9">
    <location>
        <begin position="898"/>
        <end position="922"/>
    </location>
</feature>
<dbReference type="EMBL" id="SRMA01025877">
    <property type="protein sequence ID" value="TRY90066.1"/>
    <property type="molecule type" value="Genomic_DNA"/>
</dbReference>
<feature type="disulfide bond" evidence="6">
    <location>
        <begin position="508"/>
        <end position="528"/>
    </location>
</feature>
<feature type="disulfide bond" evidence="7">
    <location>
        <begin position="709"/>
        <end position="718"/>
    </location>
</feature>
<evidence type="ECO:0000256" key="9">
    <source>
        <dbReference type="SAM" id="MobiDB-lite"/>
    </source>
</evidence>
<dbReference type="InterPro" id="IPR000742">
    <property type="entry name" value="EGF"/>
</dbReference>
<sequence length="922" mass="100242">MMIQGVRPNLCRDAGVLQFWLLCCCLHLLRCSVLEENMSKDTGWHSSHTLDSSGLYITYPEWISPVRHKRSPAGAKHPSEVEVKITVGGENLILQLQRNEELFSSEYQEIWYDTKGNPQFSRPSVRDHCYYHGSVKEVEGSSVVISSCAGLRGLITVNQSTSYIIEPLENQTHSQGHVVYNAQRLKLPVGTCGHHHGDGNHSESIQELIDVMAKPQQTNRQKRDAGSSMKYVELMVVADHTEFVNHGRDLEKTKAKLLEAANFVDKYYKALNIRVALIRLEIWNDQDKISVSDNPYSTLGAFLSWRRKQLPLLPNDNAQLVTGVSFHGTIIGLAPLKAMCSDYQSGGVNSDHSNSAVGIAATMAHELGHNFGMSHDVPGCCRAQAEEGGCIMAAATGTEAKCVKYSPSISRAPFPRIFNSCNQKELNRYLSSGGGKCLFNPPNTRVMYGGQRCGNGYLEEGEECDCGEVEECSSPCCNAHNCTLKFGAECAHGVCCHDCKLKSPGVMCRPPSGSCDLPEYCDGKSEFCPANFYLMDGSICADGGAYCYTGMCLTLEQQCLSLWGKDARPAPDLCFTDVNKAGDSYGNCGQDFMGSYRKCTERNAKCGKIQCLSSASKPIESNAVAIDTNIRIGSQKILCRGTHVYQQGQAKQNQNDTLDPGLVLTGTKCGENAICFEGECRDASFLEAHECSAKCHSNGLCNNVHNCHCNSGWAPPFCGTSGSGGSLDSGPVITQTDRLYLSLVLLTLSVLLVLVVLGVFWCFCKQKFLSTKSQTLPAPQICVNVPDSPETKGHAAGHSNPVFQPKKPHANEQTSPRASPTGPPRSRHSVIRPTGKPPPIPAYAAHKQCPKQAQHSPCVTTKTRPLPPSRPPPPCPSTKPKQTAETGIPVSPAVPQRGKSSLMPSSGHLQNVRFQSEVSAKC</sequence>
<evidence type="ECO:0000256" key="6">
    <source>
        <dbReference type="PROSITE-ProRule" id="PRU00068"/>
    </source>
</evidence>
<feature type="disulfide bond" evidence="7">
    <location>
        <begin position="691"/>
        <end position="701"/>
    </location>
</feature>
<gene>
    <name evidence="15" type="ORF">DNTS_031579</name>
</gene>
<feature type="transmembrane region" description="Helical" evidence="10">
    <location>
        <begin position="739"/>
        <end position="764"/>
    </location>
</feature>
<evidence type="ECO:0000256" key="11">
    <source>
        <dbReference type="SAM" id="SignalP"/>
    </source>
</evidence>
<keyword evidence="2 10" id="KW-0812">Transmembrane</keyword>
<dbReference type="GO" id="GO:0016020">
    <property type="term" value="C:membrane"/>
    <property type="evidence" value="ECO:0007669"/>
    <property type="project" value="UniProtKB-SubCell"/>
</dbReference>
<dbReference type="OrthoDB" id="5951731at2759"/>
<feature type="region of interest" description="Disordered" evidence="9">
    <location>
        <begin position="789"/>
        <end position="922"/>
    </location>
</feature>
<dbReference type="Pfam" id="PF01421">
    <property type="entry name" value="Reprolysin"/>
    <property type="match status" value="1"/>
</dbReference>
<dbReference type="Gene3D" id="4.10.70.10">
    <property type="entry name" value="Disintegrin domain"/>
    <property type="match status" value="1"/>
</dbReference>
<evidence type="ECO:0000256" key="4">
    <source>
        <dbReference type="ARBA" id="ARBA00023136"/>
    </source>
</evidence>
<dbReference type="SMART" id="SM00608">
    <property type="entry name" value="ACR"/>
    <property type="match status" value="1"/>
</dbReference>
<organism evidence="15 16">
    <name type="scientific">Danionella cerebrum</name>
    <dbReference type="NCBI Taxonomy" id="2873325"/>
    <lineage>
        <taxon>Eukaryota</taxon>
        <taxon>Metazoa</taxon>
        <taxon>Chordata</taxon>
        <taxon>Craniata</taxon>
        <taxon>Vertebrata</taxon>
        <taxon>Euteleostomi</taxon>
        <taxon>Actinopterygii</taxon>
        <taxon>Neopterygii</taxon>
        <taxon>Teleostei</taxon>
        <taxon>Ostariophysi</taxon>
        <taxon>Cypriniformes</taxon>
        <taxon>Danionidae</taxon>
        <taxon>Danioninae</taxon>
        <taxon>Danionella</taxon>
    </lineage>
</organism>
<feature type="active site" evidence="8">
    <location>
        <position position="366"/>
    </location>
</feature>
<dbReference type="InterPro" id="IPR018358">
    <property type="entry name" value="Disintegrin_CS"/>
</dbReference>
<dbReference type="PRINTS" id="PR00289">
    <property type="entry name" value="DISINTEGRIN"/>
</dbReference>
<evidence type="ECO:0000259" key="14">
    <source>
        <dbReference type="PROSITE" id="PS50215"/>
    </source>
</evidence>
<dbReference type="InterPro" id="IPR001590">
    <property type="entry name" value="Peptidase_M12B"/>
</dbReference>
<dbReference type="Gene3D" id="3.40.390.10">
    <property type="entry name" value="Collagenase (Catalytic Domain)"/>
    <property type="match status" value="1"/>
</dbReference>
<dbReference type="InterPro" id="IPR024079">
    <property type="entry name" value="MetalloPept_cat_dom_sf"/>
</dbReference>
<feature type="domain" description="EGF-like" evidence="12">
    <location>
        <begin position="687"/>
        <end position="719"/>
    </location>
</feature>
<dbReference type="InterPro" id="IPR006586">
    <property type="entry name" value="ADAM_Cys-rich"/>
</dbReference>
<evidence type="ECO:0000259" key="13">
    <source>
        <dbReference type="PROSITE" id="PS50214"/>
    </source>
</evidence>
<keyword evidence="16" id="KW-1185">Reference proteome</keyword>
<dbReference type="PROSITE" id="PS00427">
    <property type="entry name" value="DISINTEGRIN_1"/>
    <property type="match status" value="1"/>
</dbReference>
<evidence type="ECO:0000313" key="15">
    <source>
        <dbReference type="EMBL" id="TRY90066.1"/>
    </source>
</evidence>
<dbReference type="PROSITE" id="PS50026">
    <property type="entry name" value="EGF_3"/>
    <property type="match status" value="1"/>
</dbReference>
<dbReference type="PROSITE" id="PS50215">
    <property type="entry name" value="ADAM_MEPRO"/>
    <property type="match status" value="1"/>
</dbReference>
<evidence type="ECO:0000256" key="1">
    <source>
        <dbReference type="ARBA" id="ARBA00004479"/>
    </source>
</evidence>
<dbReference type="GO" id="GO:0004222">
    <property type="term" value="F:metalloendopeptidase activity"/>
    <property type="evidence" value="ECO:0007669"/>
    <property type="project" value="InterPro"/>
</dbReference>
<evidence type="ECO:0000256" key="10">
    <source>
        <dbReference type="SAM" id="Phobius"/>
    </source>
</evidence>
<dbReference type="CDD" id="cd04269">
    <property type="entry name" value="ZnMc_adamalysin_II_like"/>
    <property type="match status" value="1"/>
</dbReference>
<dbReference type="PROSITE" id="PS01186">
    <property type="entry name" value="EGF_2"/>
    <property type="match status" value="1"/>
</dbReference>
<feature type="compositionally biased region" description="Pro residues" evidence="9">
    <location>
        <begin position="865"/>
        <end position="877"/>
    </location>
</feature>
<protein>
    <recommendedName>
        <fullName evidence="17">Disintegrin domain-containing protein</fullName>
    </recommendedName>
</protein>
<dbReference type="InterPro" id="IPR034027">
    <property type="entry name" value="Reprolysin_adamalysin"/>
</dbReference>
<feature type="binding site" evidence="8">
    <location>
        <position position="375"/>
    </location>
    <ligand>
        <name>Zn(2+)</name>
        <dbReference type="ChEBI" id="CHEBI:29105"/>
        <note>catalytic</note>
    </ligand>
</feature>
<feature type="domain" description="Peptidase M12B" evidence="14">
    <location>
        <begin position="230"/>
        <end position="442"/>
    </location>
</feature>
<evidence type="ECO:0000256" key="2">
    <source>
        <dbReference type="ARBA" id="ARBA00022692"/>
    </source>
</evidence>
<evidence type="ECO:0008006" key="17">
    <source>
        <dbReference type="Google" id="ProtNLM"/>
    </source>
</evidence>
<evidence type="ECO:0000256" key="3">
    <source>
        <dbReference type="ARBA" id="ARBA00022989"/>
    </source>
</evidence>
<dbReference type="Pfam" id="PF01562">
    <property type="entry name" value="Pep_M12B_propep"/>
    <property type="match status" value="1"/>
</dbReference>
<evidence type="ECO:0000313" key="16">
    <source>
        <dbReference type="Proteomes" id="UP000316079"/>
    </source>
</evidence>
<dbReference type="PANTHER" id="PTHR11905:SF19">
    <property type="entry name" value="DISINTEGRIN AND METALLOPROTEINASE DOMAIN-CONTAINING PROTEIN 19"/>
    <property type="match status" value="1"/>
</dbReference>
<dbReference type="Proteomes" id="UP000316079">
    <property type="component" value="Unassembled WGS sequence"/>
</dbReference>
<comment type="caution">
    <text evidence="15">The sequence shown here is derived from an EMBL/GenBank/DDBJ whole genome shotgun (WGS) entry which is preliminary data.</text>
</comment>
<reference evidence="15 16" key="1">
    <citation type="journal article" date="2019" name="Sci. Data">
        <title>Hybrid genome assembly and annotation of Danionella translucida.</title>
        <authorList>
            <person name="Kadobianskyi M."/>
            <person name="Schulze L."/>
            <person name="Schuelke M."/>
            <person name="Judkewitz B."/>
        </authorList>
    </citation>
    <scope>NUCLEOTIDE SEQUENCE [LARGE SCALE GENOMIC DNA]</scope>
    <source>
        <strain evidence="15 16">Bolton</strain>
    </source>
</reference>
<accession>A0A553QJG1</accession>
<dbReference type="Pfam" id="PF08516">
    <property type="entry name" value="ADAM_CR"/>
    <property type="match status" value="1"/>
</dbReference>
<feature type="signal peptide" evidence="11">
    <location>
        <begin position="1"/>
        <end position="31"/>
    </location>
</feature>
<feature type="chain" id="PRO_5021813523" description="Disintegrin domain-containing protein" evidence="11">
    <location>
        <begin position="32"/>
        <end position="922"/>
    </location>
</feature>
<evidence type="ECO:0000256" key="8">
    <source>
        <dbReference type="PROSITE-ProRule" id="PRU00276"/>
    </source>
</evidence>
<dbReference type="GO" id="GO:0006509">
    <property type="term" value="P:membrane protein ectodomain proteolysis"/>
    <property type="evidence" value="ECO:0007669"/>
    <property type="project" value="TreeGrafter"/>
</dbReference>
<evidence type="ECO:0000259" key="12">
    <source>
        <dbReference type="PROSITE" id="PS50026"/>
    </source>
</evidence>
<feature type="binding site" evidence="8">
    <location>
        <position position="369"/>
    </location>
    <ligand>
        <name>Zn(2+)</name>
        <dbReference type="ChEBI" id="CHEBI:29105"/>
        <note>catalytic</note>
    </ligand>
</feature>
<dbReference type="Pfam" id="PF00200">
    <property type="entry name" value="Disintegrin"/>
    <property type="match status" value="1"/>
</dbReference>
<comment type="subcellular location">
    <subcellularLocation>
        <location evidence="1">Membrane</location>
        <topology evidence="1">Single-pass type I membrane protein</topology>
    </subcellularLocation>
</comment>
<dbReference type="FunFam" id="3.40.390.10:FF:000002">
    <property type="entry name" value="Disintegrin and metalloproteinase domain-containing protein 22"/>
    <property type="match status" value="1"/>
</dbReference>
<dbReference type="SUPFAM" id="SSF57552">
    <property type="entry name" value="Blood coagulation inhibitor (disintegrin)"/>
    <property type="match status" value="1"/>
</dbReference>
<keyword evidence="3 10" id="KW-1133">Transmembrane helix</keyword>
<keyword evidence="7" id="KW-0245">EGF-like domain</keyword>
<dbReference type="FunFam" id="4.10.70.10:FF:000001">
    <property type="entry name" value="Disintegrin and metalloproteinase domain-containing protein 22"/>
    <property type="match status" value="1"/>
</dbReference>
<keyword evidence="5 7" id="KW-1015">Disulfide bond</keyword>
<proteinExistence type="predicted"/>
<evidence type="ECO:0000256" key="5">
    <source>
        <dbReference type="ARBA" id="ARBA00023157"/>
    </source>
</evidence>
<dbReference type="SMART" id="SM00050">
    <property type="entry name" value="DISIN"/>
    <property type="match status" value="1"/>
</dbReference>
<dbReference type="SUPFAM" id="SSF55486">
    <property type="entry name" value="Metalloproteases ('zincins'), catalytic domain"/>
    <property type="match status" value="1"/>
</dbReference>
<name>A0A553QJG1_9TELE</name>
<comment type="caution">
    <text evidence="7">Lacks conserved residue(s) required for the propagation of feature annotation.</text>
</comment>
<keyword evidence="11" id="KW-0732">Signal</keyword>
<dbReference type="InterPro" id="IPR002870">
    <property type="entry name" value="Peptidase_M12B_N"/>
</dbReference>
<dbReference type="InterPro" id="IPR001762">
    <property type="entry name" value="Disintegrin_dom"/>
</dbReference>
<feature type="binding site" evidence="8">
    <location>
        <position position="365"/>
    </location>
    <ligand>
        <name>Zn(2+)</name>
        <dbReference type="ChEBI" id="CHEBI:29105"/>
        <note>catalytic</note>
    </ligand>
</feature>
<keyword evidence="8" id="KW-0862">Zinc</keyword>
<keyword evidence="8" id="KW-0479">Metal-binding</keyword>
<dbReference type="InterPro" id="IPR036436">
    <property type="entry name" value="Disintegrin_dom_sf"/>
</dbReference>
<dbReference type="PROSITE" id="PS50214">
    <property type="entry name" value="DISINTEGRIN_2"/>
    <property type="match status" value="1"/>
</dbReference>
<feature type="domain" description="Disintegrin" evidence="13">
    <location>
        <begin position="450"/>
        <end position="536"/>
    </location>
</feature>
<keyword evidence="4 10" id="KW-0472">Membrane</keyword>
<evidence type="ECO:0000256" key="7">
    <source>
        <dbReference type="PROSITE-ProRule" id="PRU00076"/>
    </source>
</evidence>
<dbReference type="AlphaFoldDB" id="A0A553QJG1"/>